<keyword evidence="1 3" id="KW-0808">Transferase</keyword>
<proteinExistence type="predicted"/>
<evidence type="ECO:0000256" key="1">
    <source>
        <dbReference type="ARBA" id="ARBA00022679"/>
    </source>
</evidence>
<dbReference type="Gene3D" id="3.40.50.620">
    <property type="entry name" value="HUPs"/>
    <property type="match status" value="1"/>
</dbReference>
<dbReference type="InterPro" id="IPR011063">
    <property type="entry name" value="TilS/TtcA_N"/>
</dbReference>
<comment type="caution">
    <text evidence="3">The sequence shown here is derived from an EMBL/GenBank/DDBJ whole genome shotgun (WGS) entry which is preliminary data.</text>
</comment>
<accession>A0A644Z9V1</accession>
<dbReference type="EMBL" id="VSSQ01007810">
    <property type="protein sequence ID" value="MPM37048.1"/>
    <property type="molecule type" value="Genomic_DNA"/>
</dbReference>
<name>A0A644Z9V1_9ZZZZ</name>
<dbReference type="AlphaFoldDB" id="A0A644Z9V1"/>
<organism evidence="3">
    <name type="scientific">bioreactor metagenome</name>
    <dbReference type="NCBI Taxonomy" id="1076179"/>
    <lineage>
        <taxon>unclassified sequences</taxon>
        <taxon>metagenomes</taxon>
        <taxon>ecological metagenomes</taxon>
    </lineage>
</organism>
<dbReference type="SUPFAM" id="SSF52402">
    <property type="entry name" value="Adenine nucleotide alpha hydrolases-like"/>
    <property type="match status" value="1"/>
</dbReference>
<dbReference type="InterPro" id="IPR014729">
    <property type="entry name" value="Rossmann-like_a/b/a_fold"/>
</dbReference>
<dbReference type="GO" id="GO:0008033">
    <property type="term" value="P:tRNA processing"/>
    <property type="evidence" value="ECO:0007669"/>
    <property type="project" value="InterPro"/>
</dbReference>
<sequence>MEKLSYRSLIDGDIPPWVMRFVKQTGKAINTYSMIRSDETVLLSASGGKDSLALALALSLRRSWLPITYQLKAMMINWIEHPIPDEYRDLLTTYFTDLGFEFLIVDEHQYPASFKGEFNCYLCSRNRRRILFDYAAEHQIKLIAMGHHLDDLVETSLMNLCFRANFSTMQPVQPFFDGKLSIIRPMIEVHEQVTHRLAQAYDLPVVKPVCPYDQTNIRSRLKPIIRELSQLDKLTREHIYHAHQFPGRV</sequence>
<dbReference type="GO" id="GO:0016740">
    <property type="term" value="F:transferase activity"/>
    <property type="evidence" value="ECO:0007669"/>
    <property type="project" value="UniProtKB-KW"/>
</dbReference>
<dbReference type="Pfam" id="PF01171">
    <property type="entry name" value="ATP_bind_3"/>
    <property type="match status" value="1"/>
</dbReference>
<feature type="domain" description="tRNA(Ile)-lysidine/2-thiocytidine synthase N-terminal" evidence="2">
    <location>
        <begin position="41"/>
        <end position="207"/>
    </location>
</feature>
<dbReference type="InterPro" id="IPR035107">
    <property type="entry name" value="tRNA_thiolation_TtcA_Ctu1"/>
</dbReference>
<dbReference type="EC" id="2.8.1.-" evidence="3"/>
<dbReference type="PIRSF" id="PIRSF004976">
    <property type="entry name" value="ATPase_YdaO"/>
    <property type="match status" value="1"/>
</dbReference>
<gene>
    <name evidence="3" type="primary">ttcA_18</name>
    <name evidence="3" type="ORF">SDC9_83653</name>
</gene>
<evidence type="ECO:0000259" key="2">
    <source>
        <dbReference type="Pfam" id="PF01171"/>
    </source>
</evidence>
<dbReference type="PANTHER" id="PTHR43686">
    <property type="entry name" value="SULFURTRANSFERASE-RELATED"/>
    <property type="match status" value="1"/>
</dbReference>
<reference evidence="3" key="1">
    <citation type="submission" date="2019-08" db="EMBL/GenBank/DDBJ databases">
        <authorList>
            <person name="Kucharzyk K."/>
            <person name="Murdoch R.W."/>
            <person name="Higgins S."/>
            <person name="Loffler F."/>
        </authorList>
    </citation>
    <scope>NUCLEOTIDE SEQUENCE</scope>
</reference>
<protein>
    <submittedName>
        <fullName evidence="3">tRNA-cytidine(32) 2-sulfurtransferase</fullName>
        <ecNumber evidence="3">2.8.1.-</ecNumber>
    </submittedName>
</protein>
<dbReference type="PANTHER" id="PTHR43686:SF1">
    <property type="entry name" value="AMINOTRAN_5 DOMAIN-CONTAINING PROTEIN"/>
    <property type="match status" value="1"/>
</dbReference>
<evidence type="ECO:0000313" key="3">
    <source>
        <dbReference type="EMBL" id="MPM37048.1"/>
    </source>
</evidence>